<dbReference type="GO" id="GO:0003700">
    <property type="term" value="F:DNA-binding transcription factor activity"/>
    <property type="evidence" value="ECO:0007669"/>
    <property type="project" value="InterPro"/>
</dbReference>
<dbReference type="EMBL" id="BSYO01000034">
    <property type="protein sequence ID" value="GMH28400.1"/>
    <property type="molecule type" value="Genomic_DNA"/>
</dbReference>
<dbReference type="SUPFAM" id="SSF54171">
    <property type="entry name" value="DNA-binding domain"/>
    <property type="match status" value="1"/>
</dbReference>
<dbReference type="PRINTS" id="PR00367">
    <property type="entry name" value="ETHRSPELEMNT"/>
</dbReference>
<comment type="caution">
    <text evidence="8">The sequence shown here is derived from an EMBL/GenBank/DDBJ whole genome shotgun (WGS) entry which is preliminary data.</text>
</comment>
<name>A0AAD3TE65_NEPGR</name>
<evidence type="ECO:0000313" key="9">
    <source>
        <dbReference type="Proteomes" id="UP001279734"/>
    </source>
</evidence>
<comment type="subcellular location">
    <subcellularLocation>
        <location evidence="1">Nucleus</location>
    </subcellularLocation>
</comment>
<dbReference type="Pfam" id="PF00847">
    <property type="entry name" value="AP2"/>
    <property type="match status" value="1"/>
</dbReference>
<evidence type="ECO:0000256" key="4">
    <source>
        <dbReference type="ARBA" id="ARBA00023163"/>
    </source>
</evidence>
<evidence type="ECO:0000256" key="6">
    <source>
        <dbReference type="SAM" id="MobiDB-lite"/>
    </source>
</evidence>
<sequence>MCGGAIISDIVGAKRGREFTTQDLWSELDASDFFGSDYSLSKNNPGAFSDDSKASLKPRQKLKSRRGLGDEKTQKKSRAEERDVKHQKIRKTSFRGIRRRPWGKWAAEIRDPRKGVRVWLGTYNTAEEAARAYDEAAKRIRGDKAKLNFADPPRPPPLPAEPPQKNRCLAMPVSNQASYQPIAPSPPPPPPTGFTFPSHPFNHNELDSEFVLKQQLSNLESLLGLEHEEPVSELDDSDSMDLWVMYEFPFQGQFGE</sequence>
<dbReference type="PANTHER" id="PTHR31190:SF142">
    <property type="entry name" value="ETHYLENE-RESPONSIVE TRANSCRIPTION FACTOR RAP2-3"/>
    <property type="match status" value="1"/>
</dbReference>
<organism evidence="8 9">
    <name type="scientific">Nepenthes gracilis</name>
    <name type="common">Slender pitcher plant</name>
    <dbReference type="NCBI Taxonomy" id="150966"/>
    <lineage>
        <taxon>Eukaryota</taxon>
        <taxon>Viridiplantae</taxon>
        <taxon>Streptophyta</taxon>
        <taxon>Embryophyta</taxon>
        <taxon>Tracheophyta</taxon>
        <taxon>Spermatophyta</taxon>
        <taxon>Magnoliopsida</taxon>
        <taxon>eudicotyledons</taxon>
        <taxon>Gunneridae</taxon>
        <taxon>Pentapetalae</taxon>
        <taxon>Caryophyllales</taxon>
        <taxon>Nepenthaceae</taxon>
        <taxon>Nepenthes</taxon>
    </lineage>
</organism>
<keyword evidence="4" id="KW-0804">Transcription</keyword>
<feature type="compositionally biased region" description="Pro residues" evidence="6">
    <location>
        <begin position="183"/>
        <end position="192"/>
    </location>
</feature>
<dbReference type="GO" id="GO:0005634">
    <property type="term" value="C:nucleus"/>
    <property type="evidence" value="ECO:0007669"/>
    <property type="project" value="UniProtKB-SubCell"/>
</dbReference>
<dbReference type="PROSITE" id="PS51032">
    <property type="entry name" value="AP2_ERF"/>
    <property type="match status" value="1"/>
</dbReference>
<protein>
    <recommendedName>
        <fullName evidence="7">AP2/ERF domain-containing protein</fullName>
    </recommendedName>
</protein>
<dbReference type="AlphaFoldDB" id="A0AAD3TE65"/>
<dbReference type="FunFam" id="3.30.730.10:FF:000001">
    <property type="entry name" value="Ethylene-responsive transcription factor 2"/>
    <property type="match status" value="1"/>
</dbReference>
<accession>A0AAD3TE65</accession>
<dbReference type="Gene3D" id="3.30.730.10">
    <property type="entry name" value="AP2/ERF domain"/>
    <property type="match status" value="1"/>
</dbReference>
<keyword evidence="2" id="KW-0805">Transcription regulation</keyword>
<dbReference type="CDD" id="cd00018">
    <property type="entry name" value="AP2"/>
    <property type="match status" value="1"/>
</dbReference>
<evidence type="ECO:0000256" key="1">
    <source>
        <dbReference type="ARBA" id="ARBA00004123"/>
    </source>
</evidence>
<keyword evidence="3" id="KW-0238">DNA-binding</keyword>
<keyword evidence="5" id="KW-0539">Nucleus</keyword>
<feature type="compositionally biased region" description="Basic and acidic residues" evidence="6">
    <location>
        <begin position="67"/>
        <end position="86"/>
    </location>
</feature>
<gene>
    <name evidence="8" type="ORF">Nepgr_030243</name>
</gene>
<proteinExistence type="predicted"/>
<reference evidence="8" key="1">
    <citation type="submission" date="2023-05" db="EMBL/GenBank/DDBJ databases">
        <title>Nepenthes gracilis genome sequencing.</title>
        <authorList>
            <person name="Fukushima K."/>
        </authorList>
    </citation>
    <scope>NUCLEOTIDE SEQUENCE</scope>
    <source>
        <strain evidence="8">SING2019-196</strain>
    </source>
</reference>
<evidence type="ECO:0000259" key="7">
    <source>
        <dbReference type="PROSITE" id="PS51032"/>
    </source>
</evidence>
<dbReference type="SMART" id="SM00380">
    <property type="entry name" value="AP2"/>
    <property type="match status" value="1"/>
</dbReference>
<dbReference type="InterPro" id="IPR016177">
    <property type="entry name" value="DNA-bd_dom_sf"/>
</dbReference>
<feature type="region of interest" description="Disordered" evidence="6">
    <location>
        <begin position="146"/>
        <end position="200"/>
    </location>
</feature>
<feature type="region of interest" description="Disordered" evidence="6">
    <location>
        <begin position="44"/>
        <end position="92"/>
    </location>
</feature>
<feature type="domain" description="AP2/ERF" evidence="7">
    <location>
        <begin position="93"/>
        <end position="150"/>
    </location>
</feature>
<dbReference type="InterPro" id="IPR001471">
    <property type="entry name" value="AP2/ERF_dom"/>
</dbReference>
<dbReference type="InterPro" id="IPR036955">
    <property type="entry name" value="AP2/ERF_dom_sf"/>
</dbReference>
<evidence type="ECO:0000256" key="5">
    <source>
        <dbReference type="ARBA" id="ARBA00023242"/>
    </source>
</evidence>
<dbReference type="InterPro" id="IPR044808">
    <property type="entry name" value="ERF_plant"/>
</dbReference>
<dbReference type="GO" id="GO:0003677">
    <property type="term" value="F:DNA binding"/>
    <property type="evidence" value="ECO:0007669"/>
    <property type="project" value="UniProtKB-KW"/>
</dbReference>
<dbReference type="GO" id="GO:0009873">
    <property type="term" value="P:ethylene-activated signaling pathway"/>
    <property type="evidence" value="ECO:0007669"/>
    <property type="project" value="InterPro"/>
</dbReference>
<dbReference type="Proteomes" id="UP001279734">
    <property type="component" value="Unassembled WGS sequence"/>
</dbReference>
<feature type="compositionally biased region" description="Pro residues" evidence="6">
    <location>
        <begin position="152"/>
        <end position="162"/>
    </location>
</feature>
<dbReference type="PANTHER" id="PTHR31190">
    <property type="entry name" value="DNA-BINDING DOMAIN"/>
    <property type="match status" value="1"/>
</dbReference>
<keyword evidence="9" id="KW-1185">Reference proteome</keyword>
<evidence type="ECO:0000256" key="3">
    <source>
        <dbReference type="ARBA" id="ARBA00023125"/>
    </source>
</evidence>
<evidence type="ECO:0000256" key="2">
    <source>
        <dbReference type="ARBA" id="ARBA00023015"/>
    </source>
</evidence>
<feature type="compositionally biased region" description="Basic residues" evidence="6">
    <location>
        <begin position="56"/>
        <end position="66"/>
    </location>
</feature>
<evidence type="ECO:0000313" key="8">
    <source>
        <dbReference type="EMBL" id="GMH28400.1"/>
    </source>
</evidence>